<accession>A0A1M7FCA9</accession>
<comment type="cofactor">
    <cofactor evidence="3">
        <name>Zn(2+)</name>
        <dbReference type="ChEBI" id="CHEBI:29105"/>
    </cofactor>
    <text evidence="3">Binds 1 divalent metal cation per subunit.</text>
</comment>
<dbReference type="EMBL" id="FRBW01000002">
    <property type="protein sequence ID" value="SHM01585.1"/>
    <property type="molecule type" value="Genomic_DNA"/>
</dbReference>
<keyword evidence="3" id="KW-0862">Zinc</keyword>
<dbReference type="RefSeq" id="WP_073011482.1">
    <property type="nucleotide sequence ID" value="NZ_FRBW01000002.1"/>
</dbReference>
<dbReference type="GO" id="GO:0004341">
    <property type="term" value="F:gluconolactonase activity"/>
    <property type="evidence" value="ECO:0007669"/>
    <property type="project" value="TreeGrafter"/>
</dbReference>
<dbReference type="PRINTS" id="PR01790">
    <property type="entry name" value="SMP30FAMILY"/>
</dbReference>
<evidence type="ECO:0000313" key="6">
    <source>
        <dbReference type="Proteomes" id="UP000186002"/>
    </source>
</evidence>
<dbReference type="Proteomes" id="UP000186002">
    <property type="component" value="Unassembled WGS sequence"/>
</dbReference>
<feature type="binding site" evidence="3">
    <location>
        <position position="96"/>
    </location>
    <ligand>
        <name>substrate</name>
    </ligand>
</feature>
<dbReference type="GO" id="GO:0005509">
    <property type="term" value="F:calcium ion binding"/>
    <property type="evidence" value="ECO:0007669"/>
    <property type="project" value="TreeGrafter"/>
</dbReference>
<feature type="binding site" evidence="3">
    <location>
        <position position="143"/>
    </location>
    <ligand>
        <name>a divalent metal cation</name>
        <dbReference type="ChEBI" id="CHEBI:60240"/>
    </ligand>
</feature>
<dbReference type="AlphaFoldDB" id="A0A1M7FCA9"/>
<dbReference type="Gene3D" id="2.120.10.30">
    <property type="entry name" value="TolB, C-terminal domain"/>
    <property type="match status" value="1"/>
</dbReference>
<feature type="active site" description="Proton donor/acceptor" evidence="2">
    <location>
        <position position="194"/>
    </location>
</feature>
<evidence type="ECO:0000256" key="2">
    <source>
        <dbReference type="PIRSR" id="PIRSR605511-1"/>
    </source>
</evidence>
<feature type="domain" description="SMP-30/Gluconolactonase/LRE-like region" evidence="4">
    <location>
        <begin position="13"/>
        <end position="252"/>
    </location>
</feature>
<dbReference type="GO" id="GO:0019853">
    <property type="term" value="P:L-ascorbic acid biosynthetic process"/>
    <property type="evidence" value="ECO:0007669"/>
    <property type="project" value="TreeGrafter"/>
</dbReference>
<feature type="binding site" evidence="3">
    <location>
        <position position="194"/>
    </location>
    <ligand>
        <name>a divalent metal cation</name>
        <dbReference type="ChEBI" id="CHEBI:60240"/>
    </ligand>
</feature>
<keyword evidence="6" id="KW-1185">Reference proteome</keyword>
<feature type="binding site" evidence="3">
    <location>
        <position position="15"/>
    </location>
    <ligand>
        <name>a divalent metal cation</name>
        <dbReference type="ChEBI" id="CHEBI:60240"/>
    </ligand>
</feature>
<dbReference type="InterPro" id="IPR013658">
    <property type="entry name" value="SGL"/>
</dbReference>
<name>A0A1M7FCA9_9HYPH</name>
<organism evidence="5 6">
    <name type="scientific">Roseibium suaedae</name>
    <dbReference type="NCBI Taxonomy" id="735517"/>
    <lineage>
        <taxon>Bacteria</taxon>
        <taxon>Pseudomonadati</taxon>
        <taxon>Pseudomonadota</taxon>
        <taxon>Alphaproteobacteria</taxon>
        <taxon>Hyphomicrobiales</taxon>
        <taxon>Stappiaceae</taxon>
        <taxon>Roseibium</taxon>
    </lineage>
</organism>
<feature type="binding site" evidence="3">
    <location>
        <position position="98"/>
    </location>
    <ligand>
        <name>substrate</name>
    </ligand>
</feature>
<dbReference type="InterPro" id="IPR011042">
    <property type="entry name" value="6-blade_b-propeller_TolB-like"/>
</dbReference>
<protein>
    <submittedName>
        <fullName evidence="5">Sugar lactone lactonase YvrE</fullName>
    </submittedName>
</protein>
<reference evidence="5 6" key="1">
    <citation type="submission" date="2016-11" db="EMBL/GenBank/DDBJ databases">
        <authorList>
            <person name="Jaros S."/>
            <person name="Januszkiewicz K."/>
            <person name="Wedrychowicz H."/>
        </authorList>
    </citation>
    <scope>NUCLEOTIDE SEQUENCE [LARGE SCALE GENOMIC DNA]</scope>
    <source>
        <strain evidence="5 6">DSM 22153</strain>
    </source>
</reference>
<sequence length="287" mass="31449">MTSQIFDDRRCELGEGPLWHPLRQELFWFDILGKRLLWRGEKGAGERSFDTYVSAAGWVDENRLLIASARELFVHDLRDGSSETLCPLEADNEVTRSNDGRADPWGGFWIGTMGVKSEEKAGAIYRFYKGELRKIVPDVTISNSICFSPDRALAYFTDTRAAQIMKVRLDAETGWFAGEPEVFLDARGEGWGIDGSVVDAKGNLWNAQWGASRVSCYAPDGKLLASHPVAGLQASCPAFGGPDFSRLFVTTAATNIAPEVLAEEPGNGLTHVIEGAGQGLAEYQVIL</sequence>
<keyword evidence="3" id="KW-0479">Metal-binding</keyword>
<proteinExistence type="inferred from homology"/>
<dbReference type="InterPro" id="IPR005511">
    <property type="entry name" value="SMP-30"/>
</dbReference>
<gene>
    <name evidence="5" type="ORF">SAMN05444272_1566</name>
</gene>
<dbReference type="STRING" id="735517.SAMN05444272_1566"/>
<dbReference type="OrthoDB" id="2633250at2"/>
<evidence type="ECO:0000259" key="4">
    <source>
        <dbReference type="Pfam" id="PF08450"/>
    </source>
</evidence>
<evidence type="ECO:0000256" key="3">
    <source>
        <dbReference type="PIRSR" id="PIRSR605511-2"/>
    </source>
</evidence>
<evidence type="ECO:0000313" key="5">
    <source>
        <dbReference type="EMBL" id="SHM01585.1"/>
    </source>
</evidence>
<comment type="similarity">
    <text evidence="1">Belongs to the SMP-30/CGR1 family.</text>
</comment>
<dbReference type="PANTHER" id="PTHR10907:SF47">
    <property type="entry name" value="REGUCALCIN"/>
    <property type="match status" value="1"/>
</dbReference>
<dbReference type="Pfam" id="PF08450">
    <property type="entry name" value="SGL"/>
    <property type="match status" value="1"/>
</dbReference>
<dbReference type="PANTHER" id="PTHR10907">
    <property type="entry name" value="REGUCALCIN"/>
    <property type="match status" value="1"/>
</dbReference>
<dbReference type="SUPFAM" id="SSF63829">
    <property type="entry name" value="Calcium-dependent phosphotriesterase"/>
    <property type="match status" value="1"/>
</dbReference>
<evidence type="ECO:0000256" key="1">
    <source>
        <dbReference type="ARBA" id="ARBA00008853"/>
    </source>
</evidence>